<feature type="signal peptide" evidence="1">
    <location>
        <begin position="1"/>
        <end position="16"/>
    </location>
</feature>
<evidence type="ECO:0000256" key="1">
    <source>
        <dbReference type="SAM" id="SignalP"/>
    </source>
</evidence>
<name>A0A1B0CHM8_LUTLO</name>
<keyword evidence="3" id="KW-1185">Reference proteome</keyword>
<dbReference type="VEuPathDB" id="VectorBase:LLOJ003940"/>
<accession>A0A1B0CHM8</accession>
<keyword evidence="1" id="KW-0732">Signal</keyword>
<dbReference type="PANTHER" id="PTHR10170:SF10">
    <property type="entry name" value="HUNTINGTIN"/>
    <property type="match status" value="1"/>
</dbReference>
<dbReference type="InterPro" id="IPR048413">
    <property type="entry name" value="Htt_C-HEAT_rpt"/>
</dbReference>
<proteinExistence type="predicted"/>
<dbReference type="GO" id="GO:0005737">
    <property type="term" value="C:cytoplasm"/>
    <property type="evidence" value="ECO:0007669"/>
    <property type="project" value="TreeGrafter"/>
</dbReference>
<sequence>MRSLWCLLVIIIKGSASQLENTEHSNGIVQDEPEVIVQSTEKIDVLFLKIKSSTPEAANIIGDVLCQITRDLLPPNEILTKVIKELLSLTQPHGEVVAKIVFQVFRSAIDSAYLALLQDWLICSLPNFVTLPPAKAVSCLNVIFVSASLNLNLIKIFPEILETFGTLGRREQYVFHEAARDFYGKLSEGQKEKFRSVFLKHESSIYANMLKNL</sequence>
<dbReference type="PANTHER" id="PTHR10170">
    <property type="entry name" value="HUNTINGTON DISEASE PROTEIN"/>
    <property type="match status" value="1"/>
</dbReference>
<protein>
    <recommendedName>
        <fullName evidence="4">Secreted protein</fullName>
    </recommendedName>
</protein>
<dbReference type="InterPro" id="IPR028426">
    <property type="entry name" value="Huntingtin_fam"/>
</dbReference>
<evidence type="ECO:0008006" key="4">
    <source>
        <dbReference type="Google" id="ProtNLM"/>
    </source>
</evidence>
<feature type="chain" id="PRO_5008405740" description="Secreted protein" evidence="1">
    <location>
        <begin position="17"/>
        <end position="213"/>
    </location>
</feature>
<dbReference type="EMBL" id="AJWK01012523">
    <property type="status" value="NOT_ANNOTATED_CDS"/>
    <property type="molecule type" value="Genomic_DNA"/>
</dbReference>
<evidence type="ECO:0000313" key="3">
    <source>
        <dbReference type="Proteomes" id="UP000092461"/>
    </source>
</evidence>
<dbReference type="EnsemblMetazoa" id="LLOJ003940-RA">
    <property type="protein sequence ID" value="LLOJ003940-PA"/>
    <property type="gene ID" value="LLOJ003940"/>
</dbReference>
<dbReference type="Proteomes" id="UP000092461">
    <property type="component" value="Unassembled WGS sequence"/>
</dbReference>
<organism evidence="2 3">
    <name type="scientific">Lutzomyia longipalpis</name>
    <name type="common">Sand fly</name>
    <dbReference type="NCBI Taxonomy" id="7200"/>
    <lineage>
        <taxon>Eukaryota</taxon>
        <taxon>Metazoa</taxon>
        <taxon>Ecdysozoa</taxon>
        <taxon>Arthropoda</taxon>
        <taxon>Hexapoda</taxon>
        <taxon>Insecta</taxon>
        <taxon>Pterygota</taxon>
        <taxon>Neoptera</taxon>
        <taxon>Endopterygota</taxon>
        <taxon>Diptera</taxon>
        <taxon>Nematocera</taxon>
        <taxon>Psychodoidea</taxon>
        <taxon>Psychodidae</taxon>
        <taxon>Lutzomyia</taxon>
        <taxon>Lutzomyia</taxon>
    </lineage>
</organism>
<reference evidence="2" key="1">
    <citation type="submission" date="2020-05" db="UniProtKB">
        <authorList>
            <consortium name="EnsemblMetazoa"/>
        </authorList>
    </citation>
    <scope>IDENTIFICATION</scope>
    <source>
        <strain evidence="2">Jacobina</strain>
    </source>
</reference>
<evidence type="ECO:0000313" key="2">
    <source>
        <dbReference type="EnsemblMetazoa" id="LLOJ003940-PA"/>
    </source>
</evidence>
<dbReference type="Pfam" id="PF20927">
    <property type="entry name" value="Htt_C-HEAT"/>
    <property type="match status" value="1"/>
</dbReference>
<dbReference type="AlphaFoldDB" id="A0A1B0CHM8"/>